<gene>
    <name evidence="1" type="ORF">UREG_04736</name>
</gene>
<dbReference type="RefSeq" id="XP_002545219.1">
    <property type="nucleotide sequence ID" value="XM_002545173.1"/>
</dbReference>
<evidence type="ECO:0000313" key="1">
    <source>
        <dbReference type="EMBL" id="EEP79890.1"/>
    </source>
</evidence>
<proteinExistence type="predicted"/>
<dbReference type="GeneID" id="8441372"/>
<protein>
    <submittedName>
        <fullName evidence="1">Uncharacterized protein</fullName>
    </submittedName>
</protein>
<dbReference type="Proteomes" id="UP000002058">
    <property type="component" value="Unassembled WGS sequence"/>
</dbReference>
<evidence type="ECO:0000313" key="2">
    <source>
        <dbReference type="Proteomes" id="UP000002058"/>
    </source>
</evidence>
<sequence>MAAAGIKLQAEFRTGTSTHGIWDPVPVPSTTLIVKAQFRFKYKITELMTPRDIPEPFNLKGSPDLNRPAYDVGRGRYGLEINNKDKSQVRVTTDEPEVAIPFELWTALRPRAFKGKRGKGLAISRPNIIIRLFYRLRVLAPEVAESYVVKMSEKIASSCRDILDKLDPLAVDILSSSAVRRKRLAAILRTSLLNHAAAESWVRLGIITKLRCKVRELYVNLAKESINKGGARVVEGGGTETIAHRFHSMPVTHQTRPEPTLV</sequence>
<dbReference type="EMBL" id="CH476616">
    <property type="protein sequence ID" value="EEP79890.1"/>
    <property type="molecule type" value="Genomic_DNA"/>
</dbReference>
<dbReference type="VEuPathDB" id="FungiDB:UREG_04736"/>
<organism evidence="1 2">
    <name type="scientific">Uncinocarpus reesii (strain UAMH 1704)</name>
    <dbReference type="NCBI Taxonomy" id="336963"/>
    <lineage>
        <taxon>Eukaryota</taxon>
        <taxon>Fungi</taxon>
        <taxon>Dikarya</taxon>
        <taxon>Ascomycota</taxon>
        <taxon>Pezizomycotina</taxon>
        <taxon>Eurotiomycetes</taxon>
        <taxon>Eurotiomycetidae</taxon>
        <taxon>Onygenales</taxon>
        <taxon>Onygenaceae</taxon>
        <taxon>Uncinocarpus</taxon>
    </lineage>
</organism>
<reference evidence="2" key="1">
    <citation type="journal article" date="2009" name="Genome Res.">
        <title>Comparative genomic analyses of the human fungal pathogens Coccidioides and their relatives.</title>
        <authorList>
            <person name="Sharpton T.J."/>
            <person name="Stajich J.E."/>
            <person name="Rounsley S.D."/>
            <person name="Gardner M.J."/>
            <person name="Wortman J.R."/>
            <person name="Jordar V.S."/>
            <person name="Maiti R."/>
            <person name="Kodira C.D."/>
            <person name="Neafsey D.E."/>
            <person name="Zeng Q."/>
            <person name="Hung C.-Y."/>
            <person name="McMahan C."/>
            <person name="Muszewska A."/>
            <person name="Grynberg M."/>
            <person name="Mandel M.A."/>
            <person name="Kellner E.M."/>
            <person name="Barker B.M."/>
            <person name="Galgiani J.N."/>
            <person name="Orbach M.J."/>
            <person name="Kirkland T.N."/>
            <person name="Cole G.T."/>
            <person name="Henn M.R."/>
            <person name="Birren B.W."/>
            <person name="Taylor J.W."/>
        </authorList>
    </citation>
    <scope>NUCLEOTIDE SEQUENCE [LARGE SCALE GENOMIC DNA]</scope>
    <source>
        <strain evidence="2">UAMH 1704</strain>
    </source>
</reference>
<dbReference type="KEGG" id="ure:UREG_04736"/>
<dbReference type="InParanoid" id="C4JQR9"/>
<accession>C4JQR9</accession>
<keyword evidence="2" id="KW-1185">Reference proteome</keyword>
<name>C4JQR9_UNCRE</name>
<dbReference type="AlphaFoldDB" id="C4JQR9"/>
<dbReference type="HOGENOM" id="CLU_1062441_0_0_1"/>